<evidence type="ECO:0000313" key="2">
    <source>
        <dbReference type="Proteomes" id="UP000007755"/>
    </source>
</evidence>
<dbReference type="Proteomes" id="UP000007755">
    <property type="component" value="Unassembled WGS sequence"/>
</dbReference>
<name>F4WW69_ACREC</name>
<dbReference type="EMBL" id="GL888404">
    <property type="protein sequence ID" value="EGI61540.1"/>
    <property type="molecule type" value="Genomic_DNA"/>
</dbReference>
<gene>
    <name evidence="1" type="ORF">G5I_10103</name>
</gene>
<accession>F4WW69</accession>
<protein>
    <submittedName>
        <fullName evidence="1">Uncharacterized protein</fullName>
    </submittedName>
</protein>
<dbReference type="AlphaFoldDB" id="F4WW69"/>
<keyword evidence="2" id="KW-1185">Reference proteome</keyword>
<evidence type="ECO:0000313" key="1">
    <source>
        <dbReference type="EMBL" id="EGI61540.1"/>
    </source>
</evidence>
<proteinExistence type="predicted"/>
<dbReference type="InParanoid" id="F4WW69"/>
<sequence length="227" mass="25389">MPTPKFRHTGEGRRGGGGQWLHRPYNRSVLELIRSVLQVMGSTFINIEFMEVPVSPGAHVTLRDRDWSFGLGSESFKSSTTFLLILRHVPWFHQLILLEKTRVAHALSHSRSERGYRSQMAVTLGQGLGQSDSTYPVIVKSTRKKPTENLYAGDAWALYVPLLSLLNSIINRNATTDRHCFLLSSTMTKNEQTSTVMMTREREKATHGIGVVRQGGLVARASKRAVG</sequence>
<organism evidence="2">
    <name type="scientific">Acromyrmex echinatior</name>
    <name type="common">Panamanian leafcutter ant</name>
    <name type="synonym">Acromyrmex octospinosus echinatior</name>
    <dbReference type="NCBI Taxonomy" id="103372"/>
    <lineage>
        <taxon>Eukaryota</taxon>
        <taxon>Metazoa</taxon>
        <taxon>Ecdysozoa</taxon>
        <taxon>Arthropoda</taxon>
        <taxon>Hexapoda</taxon>
        <taxon>Insecta</taxon>
        <taxon>Pterygota</taxon>
        <taxon>Neoptera</taxon>
        <taxon>Endopterygota</taxon>
        <taxon>Hymenoptera</taxon>
        <taxon>Apocrita</taxon>
        <taxon>Aculeata</taxon>
        <taxon>Formicoidea</taxon>
        <taxon>Formicidae</taxon>
        <taxon>Myrmicinae</taxon>
        <taxon>Acromyrmex</taxon>
    </lineage>
</organism>
<reference evidence="1" key="1">
    <citation type="submission" date="2011-02" db="EMBL/GenBank/DDBJ databases">
        <title>The genome of the leaf-cutting ant Acromyrmex echinatior suggests key adaptations to social evolution and fungus farming.</title>
        <authorList>
            <person name="Nygaard S."/>
            <person name="Zhang G."/>
        </authorList>
    </citation>
    <scope>NUCLEOTIDE SEQUENCE</scope>
</reference>